<sequence>MTGRAGPRRVGLPRAKSTSNMVDSTFSREAFRDIARDAAVERDNLRALAEFFRTTIPPSETRNSLSADEECTVFCGADGRKLLWSGQSLRGRAKRSRSQQFQPASAHLPSGVTLETTADGNPYALISLPICIEGSGPWFQAPDTIFRAPTQITTQNTTPPAAGPGGNGGWWPERTSSRGTMSPTTPLPAIPSRRSSIGVSAARKALKNTSKPERGQQQHHLPIHEARPLDSIMFVQKHDGPEPLGSSSASASEPSEQITRAVKALEHSAAVQAAHALLPGCEVSGADPTSASSVKTATPHSDGTKEMRQCAVAHAIPGSIIAANALFTPPKADVESI</sequence>
<dbReference type="EMBL" id="JAQQWL010000009">
    <property type="protein sequence ID" value="KAK8058321.1"/>
    <property type="molecule type" value="Genomic_DNA"/>
</dbReference>
<feature type="region of interest" description="Disordered" evidence="1">
    <location>
        <begin position="157"/>
        <end position="192"/>
    </location>
</feature>
<feature type="compositionally biased region" description="Polar residues" evidence="1">
    <location>
        <begin position="287"/>
        <end position="301"/>
    </location>
</feature>
<protein>
    <submittedName>
        <fullName evidence="2">Uncharacterized protein</fullName>
    </submittedName>
</protein>
<feature type="region of interest" description="Disordered" evidence="1">
    <location>
        <begin position="207"/>
        <end position="227"/>
    </location>
</feature>
<organism evidence="2 3">
    <name type="scientific">Apiospora phragmitis</name>
    <dbReference type="NCBI Taxonomy" id="2905665"/>
    <lineage>
        <taxon>Eukaryota</taxon>
        <taxon>Fungi</taxon>
        <taxon>Dikarya</taxon>
        <taxon>Ascomycota</taxon>
        <taxon>Pezizomycotina</taxon>
        <taxon>Sordariomycetes</taxon>
        <taxon>Xylariomycetidae</taxon>
        <taxon>Amphisphaeriales</taxon>
        <taxon>Apiosporaceae</taxon>
        <taxon>Apiospora</taxon>
    </lineage>
</organism>
<feature type="region of interest" description="Disordered" evidence="1">
    <location>
        <begin position="283"/>
        <end position="305"/>
    </location>
</feature>
<comment type="caution">
    <text evidence="2">The sequence shown here is derived from an EMBL/GenBank/DDBJ whole genome shotgun (WGS) entry which is preliminary data.</text>
</comment>
<evidence type="ECO:0000313" key="2">
    <source>
        <dbReference type="EMBL" id="KAK8058321.1"/>
    </source>
</evidence>
<gene>
    <name evidence="2" type="ORF">PG994_008769</name>
</gene>
<dbReference type="RefSeq" id="XP_066713767.1">
    <property type="nucleotide sequence ID" value="XM_066860178.1"/>
</dbReference>
<evidence type="ECO:0000256" key="1">
    <source>
        <dbReference type="SAM" id="MobiDB-lite"/>
    </source>
</evidence>
<name>A0ABR1UHC9_9PEZI</name>
<evidence type="ECO:0000313" key="3">
    <source>
        <dbReference type="Proteomes" id="UP001480595"/>
    </source>
</evidence>
<reference evidence="2 3" key="1">
    <citation type="submission" date="2023-01" db="EMBL/GenBank/DDBJ databases">
        <title>Analysis of 21 Apiospora genomes using comparative genomics revels a genus with tremendous synthesis potential of carbohydrate active enzymes and secondary metabolites.</title>
        <authorList>
            <person name="Sorensen T."/>
        </authorList>
    </citation>
    <scope>NUCLEOTIDE SEQUENCE [LARGE SCALE GENOMIC DNA]</scope>
    <source>
        <strain evidence="2 3">CBS 135458</strain>
    </source>
</reference>
<keyword evidence="3" id="KW-1185">Reference proteome</keyword>
<feature type="region of interest" description="Disordered" evidence="1">
    <location>
        <begin position="1"/>
        <end position="21"/>
    </location>
</feature>
<dbReference type="Proteomes" id="UP001480595">
    <property type="component" value="Unassembled WGS sequence"/>
</dbReference>
<dbReference type="GeneID" id="92093241"/>
<accession>A0ABR1UHC9</accession>
<proteinExistence type="predicted"/>
<feature type="compositionally biased region" description="Basic and acidic residues" evidence="1">
    <location>
        <begin position="210"/>
        <end position="227"/>
    </location>
</feature>